<name>A0A3M2I3G2_9GAMM</name>
<accession>A0A3M2I3G2</accession>
<reference evidence="1 2" key="1">
    <citation type="submission" date="2018-10" db="EMBL/GenBank/DDBJ databases">
        <title>Proposal of Lysobacter pythonis sp. nov. isolated from royal pythons (Python regius).</title>
        <authorList>
            <person name="Hans-Juergen B."/>
            <person name="Huptas C."/>
            <person name="Sandra B."/>
            <person name="Igor L."/>
            <person name="Joachim S."/>
            <person name="Siegfried S."/>
            <person name="Mareike W."/>
            <person name="Peter K."/>
        </authorList>
    </citation>
    <scope>NUCLEOTIDE SEQUENCE [LARGE SCALE GENOMIC DNA]</scope>
    <source>
        <strain evidence="1 2">4284/11</strain>
    </source>
</reference>
<keyword evidence="2" id="KW-1185">Reference proteome</keyword>
<evidence type="ECO:0000313" key="1">
    <source>
        <dbReference type="EMBL" id="RMH93762.1"/>
    </source>
</evidence>
<dbReference type="EMBL" id="RFLY01000004">
    <property type="protein sequence ID" value="RMH93762.1"/>
    <property type="molecule type" value="Genomic_DNA"/>
</dbReference>
<evidence type="ECO:0000313" key="2">
    <source>
        <dbReference type="Proteomes" id="UP000275012"/>
    </source>
</evidence>
<protein>
    <submittedName>
        <fullName evidence="1">Uncharacterized protein</fullName>
    </submittedName>
</protein>
<organism evidence="1 2">
    <name type="scientific">Solilutibacter pythonis</name>
    <dbReference type="NCBI Taxonomy" id="2483112"/>
    <lineage>
        <taxon>Bacteria</taxon>
        <taxon>Pseudomonadati</taxon>
        <taxon>Pseudomonadota</taxon>
        <taxon>Gammaproteobacteria</taxon>
        <taxon>Lysobacterales</taxon>
        <taxon>Lysobacteraceae</taxon>
        <taxon>Solilutibacter</taxon>
    </lineage>
</organism>
<comment type="caution">
    <text evidence="1">The sequence shown here is derived from an EMBL/GenBank/DDBJ whole genome shotgun (WGS) entry which is preliminary data.</text>
</comment>
<dbReference type="Proteomes" id="UP000275012">
    <property type="component" value="Unassembled WGS sequence"/>
</dbReference>
<dbReference type="AlphaFoldDB" id="A0A3M2I3G2"/>
<proteinExistence type="predicted"/>
<gene>
    <name evidence="1" type="ORF">EBB59_03695</name>
</gene>
<sequence>MNILAGKPELRAIHGNDTPQQIERHECQTVLLILQFSARMGRNCLPAQVYDHDSALWNEPRLDVEPGLTFYELQACGRFRKRPVEHLLDTHAIGTADLLNWRATGMGDGSL</sequence>
<dbReference type="RefSeq" id="WP_122100805.1">
    <property type="nucleotide sequence ID" value="NZ_RFLY01000004.1"/>
</dbReference>